<dbReference type="Gene3D" id="3.20.20.140">
    <property type="entry name" value="Metal-dependent hydrolases"/>
    <property type="match status" value="1"/>
</dbReference>
<evidence type="ECO:0000256" key="1">
    <source>
        <dbReference type="ARBA" id="ARBA00023239"/>
    </source>
</evidence>
<keyword evidence="4" id="KW-1185">Reference proteome</keyword>
<dbReference type="HOGENOM" id="CLU_039043_0_0_10"/>
<evidence type="ECO:0000259" key="2">
    <source>
        <dbReference type="Pfam" id="PF04909"/>
    </source>
</evidence>
<dbReference type="GO" id="GO:0005737">
    <property type="term" value="C:cytoplasm"/>
    <property type="evidence" value="ECO:0007669"/>
    <property type="project" value="TreeGrafter"/>
</dbReference>
<dbReference type="KEGG" id="cmr:Cycma_4100"/>
<dbReference type="PANTHER" id="PTHR21240:SF28">
    <property type="entry name" value="ISO-OROTATE DECARBOXYLASE (EUROFUNG)"/>
    <property type="match status" value="1"/>
</dbReference>
<dbReference type="InterPro" id="IPR032465">
    <property type="entry name" value="ACMSD"/>
</dbReference>
<organism evidence="3 4">
    <name type="scientific">Cyclobacterium marinum (strain ATCC 25205 / DSM 745 / LMG 13164 / NCIMB 1802)</name>
    <name type="common">Flectobacillus marinus</name>
    <dbReference type="NCBI Taxonomy" id="880070"/>
    <lineage>
        <taxon>Bacteria</taxon>
        <taxon>Pseudomonadati</taxon>
        <taxon>Bacteroidota</taxon>
        <taxon>Cytophagia</taxon>
        <taxon>Cytophagales</taxon>
        <taxon>Cyclobacteriaceae</taxon>
        <taxon>Cyclobacterium</taxon>
    </lineage>
</organism>
<dbReference type="SUPFAM" id="SSF51556">
    <property type="entry name" value="Metallo-dependent hydrolases"/>
    <property type="match status" value="1"/>
</dbReference>
<dbReference type="GO" id="GO:0016831">
    <property type="term" value="F:carboxy-lyase activity"/>
    <property type="evidence" value="ECO:0007669"/>
    <property type="project" value="InterPro"/>
</dbReference>
<dbReference type="STRING" id="880070.Cycma_4100"/>
<dbReference type="PANTHER" id="PTHR21240">
    <property type="entry name" value="2-AMINO-3-CARBOXYLMUCONATE-6-SEMIALDEHYDE DECARBOXYLASE"/>
    <property type="match status" value="1"/>
</dbReference>
<dbReference type="GO" id="GO:0016787">
    <property type="term" value="F:hydrolase activity"/>
    <property type="evidence" value="ECO:0007669"/>
    <property type="project" value="UniProtKB-KW"/>
</dbReference>
<gene>
    <name evidence="3" type="ordered locus">Cycma_4100</name>
</gene>
<dbReference type="Pfam" id="PF04909">
    <property type="entry name" value="Amidohydro_2"/>
    <property type="match status" value="1"/>
</dbReference>
<keyword evidence="3" id="KW-0378">Hydrolase</keyword>
<dbReference type="GO" id="GO:0019748">
    <property type="term" value="P:secondary metabolic process"/>
    <property type="evidence" value="ECO:0007669"/>
    <property type="project" value="TreeGrafter"/>
</dbReference>
<dbReference type="InterPro" id="IPR006680">
    <property type="entry name" value="Amidohydro-rel"/>
</dbReference>
<sequence>MKKLLPIVIALACMVSCGEKNTFYSMEDYHSVNKTDIHIHITADRATFVEKAKADNFHLVNVALEINKGWGDVYFKYKHGKNQQELNPETVDLVTAFAVSNWDDPAWENRVISWLDSCFNEGIVGVKVWKNIGMVSRDSAGNLITIDNEKFDPIIEHIQQSGKTLLGHLGEPKNCWLPLEEMTTNNDRSYFKEHPEYHMYKQPEMPTHEEIIASRDRMLEKHPNLRFVGAHMGSLEYSVDSLATRFEKFPNMAIGLAARMGQVFYQTVENRDKVRDFFIKYQDRIMYGTDLADNGSMTKEELVNRMENTWKRDWEYFVTDNHMESDLINSSFQGIQLPKEVVDKIYYKNANKWFALKP</sequence>
<accession>G0J7V7</accession>
<dbReference type="EMBL" id="CP002955">
    <property type="protein sequence ID" value="AEL27805.1"/>
    <property type="molecule type" value="Genomic_DNA"/>
</dbReference>
<keyword evidence="1" id="KW-0456">Lyase</keyword>
<dbReference type="RefSeq" id="WP_014022089.1">
    <property type="nucleotide sequence ID" value="NC_015914.1"/>
</dbReference>
<evidence type="ECO:0000313" key="4">
    <source>
        <dbReference type="Proteomes" id="UP000001635"/>
    </source>
</evidence>
<evidence type="ECO:0000313" key="3">
    <source>
        <dbReference type="EMBL" id="AEL27805.1"/>
    </source>
</evidence>
<name>G0J7V7_CYCMS</name>
<dbReference type="Proteomes" id="UP000001635">
    <property type="component" value="Chromosome"/>
</dbReference>
<reference evidence="4" key="1">
    <citation type="submission" date="2011-07" db="EMBL/GenBank/DDBJ databases">
        <title>The complete genome of Cyclobacterium marinum DSM 745.</title>
        <authorList>
            <person name="Lucas S."/>
            <person name="Han J."/>
            <person name="Lapidus A."/>
            <person name="Bruce D."/>
            <person name="Goodwin L."/>
            <person name="Pitluck S."/>
            <person name="Peters L."/>
            <person name="Kyrpides N."/>
            <person name="Mavromatis K."/>
            <person name="Ivanova N."/>
            <person name="Ovchinnikova G."/>
            <person name="Chertkov O."/>
            <person name="Detter J.C."/>
            <person name="Tapia R."/>
            <person name="Han C."/>
            <person name="Land M."/>
            <person name="Hauser L."/>
            <person name="Markowitz V."/>
            <person name="Cheng J.-F."/>
            <person name="Hugenholtz P."/>
            <person name="Woyke T."/>
            <person name="Wu D."/>
            <person name="Tindall B."/>
            <person name="Schuetze A."/>
            <person name="Brambilla E."/>
            <person name="Klenk H.-P."/>
            <person name="Eisen J.A."/>
        </authorList>
    </citation>
    <scope>NUCLEOTIDE SEQUENCE [LARGE SCALE GENOMIC DNA]</scope>
    <source>
        <strain evidence="4">ATCC 25205 / DSM 745 / LMG 13164 / NCIMB 1802</strain>
    </source>
</reference>
<dbReference type="OrthoDB" id="644687at2"/>
<dbReference type="AlphaFoldDB" id="G0J7V7"/>
<proteinExistence type="predicted"/>
<dbReference type="eggNOG" id="COG2159">
    <property type="taxonomic scope" value="Bacteria"/>
</dbReference>
<feature type="domain" description="Amidohydrolase-related" evidence="2">
    <location>
        <begin position="105"/>
        <end position="355"/>
    </location>
</feature>
<protein>
    <submittedName>
        <fullName evidence="3">Amidohydrolase 2</fullName>
    </submittedName>
</protein>
<dbReference type="InterPro" id="IPR032466">
    <property type="entry name" value="Metal_Hydrolase"/>
</dbReference>